<sequence length="246" mass="26083">MARQTGVIQISGTVGGVVFAKDGTVRQKQGSNKSQFNSSASMQRVRENASEFSTAAKAGKLVRDALRRVVVLASDRLMVSRLAQKMKEILNMDEDSDRGGRQILPENLPALVGFDFNAGSAFSGTYYGSVQATLDRATGNHTVELGELNPSRDVAAPQGATHYRITAAVGAINFETGNVTSAEASTVELPLSNAVRPAEALQLVRTAEADESLVVAVGVDFFQQLNGKFYPLNSNGYNALSVVAVG</sequence>
<reference evidence="1 2" key="1">
    <citation type="submission" date="2018-12" db="EMBL/GenBank/DDBJ databases">
        <title>Hymenobacter gummosus sp. nov., isolated from a spring.</title>
        <authorList>
            <person name="Nie L."/>
        </authorList>
    </citation>
    <scope>NUCLEOTIDE SEQUENCE [LARGE SCALE GENOMIC DNA]</scope>
    <source>
        <strain evidence="1 2">KCTC 52166</strain>
    </source>
</reference>
<gene>
    <name evidence="1" type="ORF">EJV47_25450</name>
</gene>
<dbReference type="EMBL" id="RXOF01000020">
    <property type="protein sequence ID" value="RTQ45482.1"/>
    <property type="molecule type" value="Genomic_DNA"/>
</dbReference>
<protein>
    <submittedName>
        <fullName evidence="1">Uncharacterized protein</fullName>
    </submittedName>
</protein>
<dbReference type="RefSeq" id="WP_126696032.1">
    <property type="nucleotide sequence ID" value="NZ_RXOF01000020.1"/>
</dbReference>
<comment type="caution">
    <text evidence="1">The sequence shown here is derived from an EMBL/GenBank/DDBJ whole genome shotgun (WGS) entry which is preliminary data.</text>
</comment>
<proteinExistence type="predicted"/>
<organism evidence="1 2">
    <name type="scientific">Hymenobacter gummosus</name>
    <dbReference type="NCBI Taxonomy" id="1776032"/>
    <lineage>
        <taxon>Bacteria</taxon>
        <taxon>Pseudomonadati</taxon>
        <taxon>Bacteroidota</taxon>
        <taxon>Cytophagia</taxon>
        <taxon>Cytophagales</taxon>
        <taxon>Hymenobacteraceae</taxon>
        <taxon>Hymenobacter</taxon>
    </lineage>
</organism>
<dbReference type="OrthoDB" id="645138at2"/>
<evidence type="ECO:0000313" key="2">
    <source>
        <dbReference type="Proteomes" id="UP000282184"/>
    </source>
</evidence>
<dbReference type="AlphaFoldDB" id="A0A431TVW0"/>
<dbReference type="Proteomes" id="UP000282184">
    <property type="component" value="Unassembled WGS sequence"/>
</dbReference>
<evidence type="ECO:0000313" key="1">
    <source>
        <dbReference type="EMBL" id="RTQ45482.1"/>
    </source>
</evidence>
<keyword evidence="2" id="KW-1185">Reference proteome</keyword>
<name>A0A431TVW0_9BACT</name>
<accession>A0A431TVW0</accession>